<sequence length="262" mass="28468">MSQPPDDRSTELPLQPVEPAEPVHGTIQSGNKAQSGSQVKSSNKVAALFRMLGQILGIVLAALPLAFNLLRQLAQLGLKGLRSIQVWWVATLPKIRSRLPEPWKTKLPEQILTAIALLFLLSFLSVTLALLPGKPPSLVKAPSSNVPNLPNEPAPVRLPNAVSLNKLTKIQDQLAEITASYAEGLVESVQVDRHSRLKVTVGDAWYALEPGQQDKLANEVLKRSYKLKFDQLELTDPEGVLLARSPVVGSGILMLERVSPGI</sequence>
<comment type="caution">
    <text evidence="3">The sequence shown here is derived from an EMBL/GenBank/DDBJ whole genome shotgun (WGS) entry which is preliminary data.</text>
</comment>
<keyword evidence="2" id="KW-1133">Transmembrane helix</keyword>
<feature type="transmembrane region" description="Helical" evidence="2">
    <location>
        <begin position="47"/>
        <end position="67"/>
    </location>
</feature>
<reference evidence="3" key="1">
    <citation type="submission" date="2021-05" db="EMBL/GenBank/DDBJ databases">
        <authorList>
            <person name="Pietrasiak N."/>
            <person name="Ward R."/>
            <person name="Stajich J.E."/>
            <person name="Kurbessoian T."/>
        </authorList>
    </citation>
    <scope>NUCLEOTIDE SEQUENCE</scope>
    <source>
        <strain evidence="3">UHER 2000/2452</strain>
    </source>
</reference>
<dbReference type="AlphaFoldDB" id="A0A951Q7C0"/>
<feature type="transmembrane region" description="Helical" evidence="2">
    <location>
        <begin position="111"/>
        <end position="131"/>
    </location>
</feature>
<evidence type="ECO:0000313" key="4">
    <source>
        <dbReference type="Proteomes" id="UP000757435"/>
    </source>
</evidence>
<dbReference type="Proteomes" id="UP000757435">
    <property type="component" value="Unassembled WGS sequence"/>
</dbReference>
<reference evidence="3" key="2">
    <citation type="journal article" date="2022" name="Microbiol. Resour. Announc.">
        <title>Metagenome Sequencing to Explore Phylogenomics of Terrestrial Cyanobacteria.</title>
        <authorList>
            <person name="Ward R.D."/>
            <person name="Stajich J.E."/>
            <person name="Johansen J.R."/>
            <person name="Huntemann M."/>
            <person name="Clum A."/>
            <person name="Foster B."/>
            <person name="Foster B."/>
            <person name="Roux S."/>
            <person name="Palaniappan K."/>
            <person name="Varghese N."/>
            <person name="Mukherjee S."/>
            <person name="Reddy T.B.K."/>
            <person name="Daum C."/>
            <person name="Copeland A."/>
            <person name="Chen I.A."/>
            <person name="Ivanova N.N."/>
            <person name="Kyrpides N.C."/>
            <person name="Shapiro N."/>
            <person name="Eloe-Fadrosh E.A."/>
            <person name="Pietrasiak N."/>
        </authorList>
    </citation>
    <scope>NUCLEOTIDE SEQUENCE</scope>
    <source>
        <strain evidence="3">UHER 2000/2452</strain>
    </source>
</reference>
<accession>A0A951Q7C0</accession>
<organism evidence="3 4">
    <name type="scientific">Drouetiella hepatica Uher 2000/2452</name>
    <dbReference type="NCBI Taxonomy" id="904376"/>
    <lineage>
        <taxon>Bacteria</taxon>
        <taxon>Bacillati</taxon>
        <taxon>Cyanobacteriota</taxon>
        <taxon>Cyanophyceae</taxon>
        <taxon>Oculatellales</taxon>
        <taxon>Oculatellaceae</taxon>
        <taxon>Drouetiella</taxon>
    </lineage>
</organism>
<keyword evidence="2" id="KW-0472">Membrane</keyword>
<feature type="region of interest" description="Disordered" evidence="1">
    <location>
        <begin position="1"/>
        <end position="38"/>
    </location>
</feature>
<protein>
    <submittedName>
        <fullName evidence="3">Uncharacterized protein</fullName>
    </submittedName>
</protein>
<evidence type="ECO:0000313" key="3">
    <source>
        <dbReference type="EMBL" id="MBW4658107.1"/>
    </source>
</evidence>
<feature type="compositionally biased region" description="Polar residues" evidence="1">
    <location>
        <begin position="26"/>
        <end position="38"/>
    </location>
</feature>
<proteinExistence type="predicted"/>
<name>A0A951Q7C0_9CYAN</name>
<evidence type="ECO:0000256" key="1">
    <source>
        <dbReference type="SAM" id="MobiDB-lite"/>
    </source>
</evidence>
<gene>
    <name evidence="3" type="ORF">KME15_05500</name>
</gene>
<feature type="compositionally biased region" description="Basic and acidic residues" evidence="1">
    <location>
        <begin position="1"/>
        <end position="10"/>
    </location>
</feature>
<dbReference type="EMBL" id="JAHHHD010000004">
    <property type="protein sequence ID" value="MBW4658107.1"/>
    <property type="molecule type" value="Genomic_DNA"/>
</dbReference>
<evidence type="ECO:0000256" key="2">
    <source>
        <dbReference type="SAM" id="Phobius"/>
    </source>
</evidence>
<keyword evidence="2" id="KW-0812">Transmembrane</keyword>